<evidence type="ECO:0000313" key="13">
    <source>
        <dbReference type="Proteomes" id="UP000000245"/>
    </source>
</evidence>
<comment type="subcellular location">
    <subcellularLocation>
        <location evidence="1">Cell inner membrane</location>
    </subcellularLocation>
</comment>
<name>A5FWX1_ACICJ</name>
<evidence type="ECO:0000256" key="8">
    <source>
        <dbReference type="ARBA" id="ARBA00022989"/>
    </source>
</evidence>
<dbReference type="EMBL" id="CP000697">
    <property type="protein sequence ID" value="ABQ30103.1"/>
    <property type="molecule type" value="Genomic_DNA"/>
</dbReference>
<organism evidence="12 13">
    <name type="scientific">Acidiphilium cryptum (strain JF-5)</name>
    <dbReference type="NCBI Taxonomy" id="349163"/>
    <lineage>
        <taxon>Bacteria</taxon>
        <taxon>Pseudomonadati</taxon>
        <taxon>Pseudomonadota</taxon>
        <taxon>Alphaproteobacteria</taxon>
        <taxon>Acetobacterales</taxon>
        <taxon>Acidocellaceae</taxon>
        <taxon>Acidiphilium</taxon>
    </lineage>
</organism>
<evidence type="ECO:0000256" key="10">
    <source>
        <dbReference type="SAM" id="Phobius"/>
    </source>
</evidence>
<dbReference type="InterPro" id="IPR005628">
    <property type="entry name" value="GspK"/>
</dbReference>
<evidence type="ECO:0000256" key="6">
    <source>
        <dbReference type="ARBA" id="ARBA00022692"/>
    </source>
</evidence>
<evidence type="ECO:0000256" key="7">
    <source>
        <dbReference type="ARBA" id="ARBA00022927"/>
    </source>
</evidence>
<evidence type="ECO:0000256" key="1">
    <source>
        <dbReference type="ARBA" id="ARBA00004533"/>
    </source>
</evidence>
<keyword evidence="4" id="KW-1003">Cell membrane</keyword>
<dbReference type="eggNOG" id="COG3156">
    <property type="taxonomic scope" value="Bacteria"/>
</dbReference>
<proteinExistence type="inferred from homology"/>
<keyword evidence="13" id="KW-1185">Reference proteome</keyword>
<evidence type="ECO:0000259" key="11">
    <source>
        <dbReference type="Pfam" id="PF21687"/>
    </source>
</evidence>
<evidence type="ECO:0000256" key="4">
    <source>
        <dbReference type="ARBA" id="ARBA00022475"/>
    </source>
</evidence>
<dbReference type="PANTHER" id="PTHR38831">
    <property type="entry name" value="TYPE II SECRETION SYSTEM PROTEIN K"/>
    <property type="match status" value="1"/>
</dbReference>
<dbReference type="STRING" id="349163.Acry_0884"/>
<dbReference type="GO" id="GO:0005886">
    <property type="term" value="C:plasma membrane"/>
    <property type="evidence" value="ECO:0007669"/>
    <property type="project" value="UniProtKB-SubCell"/>
</dbReference>
<keyword evidence="7" id="KW-0653">Protein transport</keyword>
<dbReference type="RefSeq" id="WP_011941845.1">
    <property type="nucleotide sequence ID" value="NC_009484.1"/>
</dbReference>
<keyword evidence="9 10" id="KW-0472">Membrane</keyword>
<gene>
    <name evidence="12" type="ordered locus">Acry_0884</name>
</gene>
<evidence type="ECO:0000256" key="3">
    <source>
        <dbReference type="ARBA" id="ARBA00022448"/>
    </source>
</evidence>
<dbReference type="Pfam" id="PF21687">
    <property type="entry name" value="T2SSK_1st"/>
    <property type="match status" value="1"/>
</dbReference>
<dbReference type="PANTHER" id="PTHR38831:SF2">
    <property type="entry name" value="TYPE II SECRETION SYSTEM PROTEIN K"/>
    <property type="match status" value="1"/>
</dbReference>
<reference evidence="12 13" key="1">
    <citation type="submission" date="2007-05" db="EMBL/GenBank/DDBJ databases">
        <title>Complete sequence of chromosome of Acidiphilium cryptum JF-5.</title>
        <authorList>
            <consortium name="US DOE Joint Genome Institute"/>
            <person name="Copeland A."/>
            <person name="Lucas S."/>
            <person name="Lapidus A."/>
            <person name="Barry K."/>
            <person name="Detter J.C."/>
            <person name="Glavina del Rio T."/>
            <person name="Hammon N."/>
            <person name="Israni S."/>
            <person name="Dalin E."/>
            <person name="Tice H."/>
            <person name="Pitluck S."/>
            <person name="Sims D."/>
            <person name="Brettin T."/>
            <person name="Bruce D."/>
            <person name="Han C."/>
            <person name="Schmutz J."/>
            <person name="Larimer F."/>
            <person name="Land M."/>
            <person name="Hauser L."/>
            <person name="Kyrpides N."/>
            <person name="Kim E."/>
            <person name="Magnuson T."/>
            <person name="Richardson P."/>
        </authorList>
    </citation>
    <scope>NUCLEOTIDE SEQUENCE [LARGE SCALE GENOMIC DNA]</scope>
    <source>
        <strain evidence="12 13">JF-5</strain>
    </source>
</reference>
<keyword evidence="5" id="KW-0997">Cell inner membrane</keyword>
<dbReference type="Gene3D" id="1.10.40.60">
    <property type="entry name" value="EpsJ-like"/>
    <property type="match status" value="1"/>
</dbReference>
<keyword evidence="3" id="KW-0813">Transport</keyword>
<dbReference type="InterPro" id="IPR049031">
    <property type="entry name" value="T2SSK_SAM-like_1st"/>
</dbReference>
<feature type="transmembrane region" description="Helical" evidence="10">
    <location>
        <begin position="12"/>
        <end position="33"/>
    </location>
</feature>
<comment type="similarity">
    <text evidence="2">Belongs to the GSP K family.</text>
</comment>
<dbReference type="Proteomes" id="UP000000245">
    <property type="component" value="Chromosome"/>
</dbReference>
<dbReference type="GO" id="GO:0009306">
    <property type="term" value="P:protein secretion"/>
    <property type="evidence" value="ECO:0007669"/>
    <property type="project" value="InterPro"/>
</dbReference>
<evidence type="ECO:0000313" key="12">
    <source>
        <dbReference type="EMBL" id="ABQ30103.1"/>
    </source>
</evidence>
<sequence>MARPRRHDDRGFALLIVLAVLVLFGFLVTRLLVAARQQMAIAGNLRDAAVAAAAADGGVWLAVARLDAGGPAPRDVRIGASHVRLATSGVAGRINPDTAPAPLLEALFRVGGMAAAPARSLAETLVEARDPALAPARLAALVARYRAAGSAEGPPQAPFRSLAELASLPGMTPGLLARLRPHLSLYAPALPDLATADPAVRAAVGLAGRIDLPGGHVSGPPVVRIEAVATGPGLARAERCATIRLTPANVDAPYIVLDWSDARCG</sequence>
<evidence type="ECO:0000256" key="2">
    <source>
        <dbReference type="ARBA" id="ARBA00007246"/>
    </source>
</evidence>
<keyword evidence="6 10" id="KW-0812">Transmembrane</keyword>
<dbReference type="HOGENOM" id="CLU_1048174_0_0_5"/>
<keyword evidence="8 10" id="KW-1133">Transmembrane helix</keyword>
<dbReference type="KEGG" id="acr:Acry_0884"/>
<dbReference type="AlphaFoldDB" id="A5FWX1"/>
<dbReference type="InterPro" id="IPR038072">
    <property type="entry name" value="GspK_central_sf"/>
</dbReference>
<feature type="domain" description="T2SS protein K first SAM-like" evidence="11">
    <location>
        <begin position="95"/>
        <end position="186"/>
    </location>
</feature>
<evidence type="ECO:0000256" key="5">
    <source>
        <dbReference type="ARBA" id="ARBA00022519"/>
    </source>
</evidence>
<accession>A5FWX1</accession>
<dbReference type="SUPFAM" id="SSF158544">
    <property type="entry name" value="GspK insert domain-like"/>
    <property type="match status" value="1"/>
</dbReference>
<evidence type="ECO:0000256" key="9">
    <source>
        <dbReference type="ARBA" id="ARBA00023136"/>
    </source>
</evidence>
<protein>
    <recommendedName>
        <fullName evidence="11">T2SS protein K first SAM-like domain-containing protein</fullName>
    </recommendedName>
</protein>